<dbReference type="GO" id="GO:0019305">
    <property type="term" value="P:dTDP-rhamnose biosynthetic process"/>
    <property type="evidence" value="ECO:0007669"/>
    <property type="project" value="UniProtKB-UniRule"/>
</dbReference>
<dbReference type="GO" id="GO:0005829">
    <property type="term" value="C:cytosol"/>
    <property type="evidence" value="ECO:0007669"/>
    <property type="project" value="TreeGrafter"/>
</dbReference>
<accession>A0A5A9W2M6</accession>
<dbReference type="Gene3D" id="2.60.120.10">
    <property type="entry name" value="Jelly Rolls"/>
    <property type="match status" value="1"/>
</dbReference>
<reference evidence="8 9" key="1">
    <citation type="submission" date="2019-03" db="EMBL/GenBank/DDBJ databases">
        <title>Nitrincola sp. nov. isolated from an Indian soda lake.</title>
        <authorList>
            <person name="Joshi A."/>
            <person name="Thite S.V."/>
            <person name="Joseph N."/>
            <person name="Dhotre D."/>
            <person name="Moorthy M."/>
            <person name="Shouche Y.S."/>
        </authorList>
    </citation>
    <scope>NUCLEOTIDE SEQUENCE [LARGE SCALE GENOMIC DNA]</scope>
    <source>
        <strain evidence="8 9">MEB193</strain>
    </source>
</reference>
<dbReference type="PANTHER" id="PTHR21047">
    <property type="entry name" value="DTDP-6-DEOXY-D-GLUCOSE-3,5 EPIMERASE"/>
    <property type="match status" value="1"/>
</dbReference>
<dbReference type="UniPathway" id="UPA00124"/>
<comment type="function">
    <text evidence="2 7">Catalyzes the epimerization of the C3' and C5'positions of dTDP-6-deoxy-D-xylo-4-hexulose, forming dTDP-6-deoxy-L-lyxo-4-hexulose.</text>
</comment>
<feature type="active site" description="Proton donor" evidence="5">
    <location>
        <position position="131"/>
    </location>
</feature>
<evidence type="ECO:0000256" key="4">
    <source>
        <dbReference type="ARBA" id="ARBA00019595"/>
    </source>
</evidence>
<feature type="site" description="Participates in a stacking interaction with the thymidine ring of dTDP-4-oxo-6-deoxyglucose" evidence="6">
    <location>
        <position position="137"/>
    </location>
</feature>
<name>A0A5A9W2M6_9GAMM</name>
<evidence type="ECO:0000256" key="7">
    <source>
        <dbReference type="RuleBase" id="RU364069"/>
    </source>
</evidence>
<dbReference type="NCBIfam" id="TIGR01221">
    <property type="entry name" value="rmlC"/>
    <property type="match status" value="1"/>
</dbReference>
<dbReference type="GO" id="GO:0000271">
    <property type="term" value="P:polysaccharide biosynthetic process"/>
    <property type="evidence" value="ECO:0007669"/>
    <property type="project" value="TreeGrafter"/>
</dbReference>
<organism evidence="8 9">
    <name type="scientific">Nitrincola tapanii</name>
    <dbReference type="NCBI Taxonomy" id="1708751"/>
    <lineage>
        <taxon>Bacteria</taxon>
        <taxon>Pseudomonadati</taxon>
        <taxon>Pseudomonadota</taxon>
        <taxon>Gammaproteobacteria</taxon>
        <taxon>Oceanospirillales</taxon>
        <taxon>Oceanospirillaceae</taxon>
        <taxon>Nitrincola</taxon>
    </lineage>
</organism>
<dbReference type="EMBL" id="SMRS01000006">
    <property type="protein sequence ID" value="KAA0874378.1"/>
    <property type="molecule type" value="Genomic_DNA"/>
</dbReference>
<gene>
    <name evidence="8" type="primary">rfbC</name>
    <name evidence="8" type="ORF">E1H14_08895</name>
</gene>
<dbReference type="InterPro" id="IPR014710">
    <property type="entry name" value="RmlC-like_jellyroll"/>
</dbReference>
<protein>
    <recommendedName>
        <fullName evidence="4 7">dTDP-4-dehydrorhamnose 3,5-epimerase</fullName>
        <ecNumber evidence="3 7">5.1.3.13</ecNumber>
    </recommendedName>
    <alternativeName>
        <fullName evidence="7">Thymidine diphospho-4-keto-rhamnose 3,5-epimerase</fullName>
    </alternativeName>
</protein>
<keyword evidence="7 8" id="KW-0413">Isomerase</keyword>
<feature type="active site" description="Proton acceptor" evidence="5">
    <location>
        <position position="62"/>
    </location>
</feature>
<evidence type="ECO:0000256" key="5">
    <source>
        <dbReference type="PIRSR" id="PIRSR600888-1"/>
    </source>
</evidence>
<evidence type="ECO:0000256" key="2">
    <source>
        <dbReference type="ARBA" id="ARBA00001997"/>
    </source>
</evidence>
<evidence type="ECO:0000256" key="1">
    <source>
        <dbReference type="ARBA" id="ARBA00001298"/>
    </source>
</evidence>
<comment type="similarity">
    <text evidence="7">Belongs to the dTDP-4-dehydrorhamnose 3,5-epimerase family.</text>
</comment>
<comment type="caution">
    <text evidence="8">The sequence shown here is derived from an EMBL/GenBank/DDBJ whole genome shotgun (WGS) entry which is preliminary data.</text>
</comment>
<dbReference type="PANTHER" id="PTHR21047:SF2">
    <property type="entry name" value="THYMIDINE DIPHOSPHO-4-KETO-RHAMNOSE 3,5-EPIMERASE"/>
    <property type="match status" value="1"/>
</dbReference>
<dbReference type="InterPro" id="IPR011051">
    <property type="entry name" value="RmlC_Cupin_sf"/>
</dbReference>
<dbReference type="CDD" id="cd00438">
    <property type="entry name" value="cupin_RmlC"/>
    <property type="match status" value="1"/>
</dbReference>
<dbReference type="Pfam" id="PF00908">
    <property type="entry name" value="dTDP_sugar_isom"/>
    <property type="match status" value="1"/>
</dbReference>
<keyword evidence="9" id="KW-1185">Reference proteome</keyword>
<sequence length="178" mass="20012">MHVTETKLPGVKMITPDVYGDERGFFKETFSARRYLHEVGINLAFVQDNHSRSARGVLRGLHFQKTRPQGKLVSVTRGSVFDVAVDIDPNSSTFGLYVGVELSELNQQQLWIPPGYAHGFCVLSEFADFYYKCTDYYDPTDEGGLAWNCPTVGIEWPVQDPVLSVKDAAYPSLRELIT</sequence>
<comment type="pathway">
    <text evidence="7">Carbohydrate biosynthesis; dTDP-L-rhamnose biosynthesis.</text>
</comment>
<dbReference type="RefSeq" id="WP_149391111.1">
    <property type="nucleotide sequence ID" value="NZ_SMRS01000006.1"/>
</dbReference>
<dbReference type="OrthoDB" id="9800680at2"/>
<proteinExistence type="inferred from homology"/>
<dbReference type="EC" id="5.1.3.13" evidence="3 7"/>
<evidence type="ECO:0000313" key="8">
    <source>
        <dbReference type="EMBL" id="KAA0874378.1"/>
    </source>
</evidence>
<evidence type="ECO:0000313" key="9">
    <source>
        <dbReference type="Proteomes" id="UP000325302"/>
    </source>
</evidence>
<comment type="subunit">
    <text evidence="7">Homodimer.</text>
</comment>
<dbReference type="Proteomes" id="UP000325302">
    <property type="component" value="Unassembled WGS sequence"/>
</dbReference>
<evidence type="ECO:0000256" key="3">
    <source>
        <dbReference type="ARBA" id="ARBA00012098"/>
    </source>
</evidence>
<dbReference type="InterPro" id="IPR000888">
    <property type="entry name" value="RmlC-like"/>
</dbReference>
<dbReference type="SUPFAM" id="SSF51182">
    <property type="entry name" value="RmlC-like cupins"/>
    <property type="match status" value="1"/>
</dbReference>
<dbReference type="AlphaFoldDB" id="A0A5A9W2M6"/>
<dbReference type="GO" id="GO:0008830">
    <property type="term" value="F:dTDP-4-dehydrorhamnose 3,5-epimerase activity"/>
    <property type="evidence" value="ECO:0007669"/>
    <property type="project" value="UniProtKB-UniRule"/>
</dbReference>
<comment type="catalytic activity">
    <reaction evidence="1 7">
        <text>dTDP-4-dehydro-6-deoxy-alpha-D-glucose = dTDP-4-dehydro-beta-L-rhamnose</text>
        <dbReference type="Rhea" id="RHEA:16969"/>
        <dbReference type="ChEBI" id="CHEBI:57649"/>
        <dbReference type="ChEBI" id="CHEBI:62830"/>
        <dbReference type="EC" id="5.1.3.13"/>
    </reaction>
</comment>
<evidence type="ECO:0000256" key="6">
    <source>
        <dbReference type="PIRSR" id="PIRSR600888-3"/>
    </source>
</evidence>